<gene>
    <name evidence="11" type="ORF">EX30DRAFT_63574</name>
</gene>
<dbReference type="Gene3D" id="1.20.920.10">
    <property type="entry name" value="Bromodomain-like"/>
    <property type="match status" value="1"/>
</dbReference>
<name>A0A4S2MUN6_9PEZI</name>
<evidence type="ECO:0000259" key="10">
    <source>
        <dbReference type="PROSITE" id="PS50014"/>
    </source>
</evidence>
<dbReference type="InterPro" id="IPR036427">
    <property type="entry name" value="Bromodomain-like_sf"/>
</dbReference>
<feature type="compositionally biased region" description="Basic residues" evidence="9">
    <location>
        <begin position="400"/>
        <end position="412"/>
    </location>
</feature>
<dbReference type="FunFam" id="1.10.20.10:FF:000072">
    <property type="entry name" value="Transcriptional activator spt7"/>
    <property type="match status" value="1"/>
</dbReference>
<dbReference type="AlphaFoldDB" id="A0A4S2MUN6"/>
<feature type="region of interest" description="Disordered" evidence="9">
    <location>
        <begin position="52"/>
        <end position="159"/>
    </location>
</feature>
<feature type="compositionally biased region" description="Polar residues" evidence="9">
    <location>
        <begin position="439"/>
        <end position="454"/>
    </location>
</feature>
<evidence type="ECO:0000256" key="9">
    <source>
        <dbReference type="SAM" id="MobiDB-lite"/>
    </source>
</evidence>
<dbReference type="GO" id="GO:0046982">
    <property type="term" value="F:protein heterodimerization activity"/>
    <property type="evidence" value="ECO:0007669"/>
    <property type="project" value="InterPro"/>
</dbReference>
<evidence type="ECO:0000256" key="6">
    <source>
        <dbReference type="ARBA" id="ARBA00023242"/>
    </source>
</evidence>
<dbReference type="Pfam" id="PF00439">
    <property type="entry name" value="Bromodomain"/>
    <property type="match status" value="1"/>
</dbReference>
<feature type="domain" description="Bromo" evidence="10">
    <location>
        <begin position="278"/>
        <end position="348"/>
    </location>
</feature>
<evidence type="ECO:0000256" key="5">
    <source>
        <dbReference type="ARBA" id="ARBA00023163"/>
    </source>
</evidence>
<dbReference type="PROSITE" id="PS00633">
    <property type="entry name" value="BROMODOMAIN_1"/>
    <property type="match status" value="1"/>
</dbReference>
<feature type="compositionally biased region" description="Basic and acidic residues" evidence="9">
    <location>
        <begin position="144"/>
        <end position="159"/>
    </location>
</feature>
<keyword evidence="5" id="KW-0804">Transcription</keyword>
<reference evidence="11 12" key="1">
    <citation type="submission" date="2019-04" db="EMBL/GenBank/DDBJ databases">
        <title>Comparative genomics and transcriptomics to analyze fruiting body development in filamentous ascomycetes.</title>
        <authorList>
            <consortium name="DOE Joint Genome Institute"/>
            <person name="Lutkenhaus R."/>
            <person name="Traeger S."/>
            <person name="Breuer J."/>
            <person name="Kuo A."/>
            <person name="Lipzen A."/>
            <person name="Pangilinan J."/>
            <person name="Dilworth D."/>
            <person name="Sandor L."/>
            <person name="Poggeler S."/>
            <person name="Barry K."/>
            <person name="Grigoriev I.V."/>
            <person name="Nowrousian M."/>
        </authorList>
    </citation>
    <scope>NUCLEOTIDE SEQUENCE [LARGE SCALE GENOMIC DNA]</scope>
    <source>
        <strain evidence="11 12">CBS 389.68</strain>
    </source>
</reference>
<dbReference type="PANTHER" id="PTHR47343:SF1">
    <property type="entry name" value="TRANSCRIPTIONAL ACTIVATOR SPT7"/>
    <property type="match status" value="1"/>
</dbReference>
<dbReference type="FunCoup" id="A0A4S2MUN6">
    <property type="interactions" value="427"/>
</dbReference>
<dbReference type="CDD" id="cd05510">
    <property type="entry name" value="Bromo_SPT7_like"/>
    <property type="match status" value="1"/>
</dbReference>
<dbReference type="InParanoid" id="A0A4S2MUN6"/>
<dbReference type="GO" id="GO:0005634">
    <property type="term" value="C:nucleus"/>
    <property type="evidence" value="ECO:0007669"/>
    <property type="project" value="UniProtKB-SubCell"/>
</dbReference>
<sequence length="1058" mass="116802">MASNPPSDAVATSPDQAELLAQAFRARYQEFDRLIPTLFRNDHPCCATLEIEPPVIGDDGDVEMLDVGADAHHPPPPTKPPKVRVEEDYDFDDDDEDEEPSKPAVPPLAATAATPPRPQINQSPSSSTSAPSQSGAPGGSSEVKVTREKLEADRKAAENSARHAFETLFFTLENDRDAMLEQRQLEESDRQVNAEANAATEQQPGKLASANLGASNLTLKHLIARIDATRERVKVSDMELRNLMSEVRKNRSKWASEDKIGQEELYEAAEKVVLELRANTEHSTAFLNRVNKREAPDYYQVIKQPMDLGTVMKKLKQHQYKSKKEFVDDLNRIWDNCLTYNADPSHFLRKHAKAMKTMTASLEPLIPDIVIRDRAEVEAEEAGQVDAEGESDDEPIMSSRGRKAPGSKKSRKGAAAAPREGTPDVKPPTVHLVRADSNPPGNNDAHSQNLSVNGFPTPTGGTPGPNGVAGSITQLDLEEDDYVGDLEYQSWKKITKKGRAKVASQRHKLIRGTRLNPEEPALIRSRIGMGRTIQQSLRHLKGMEDEQEEDIPTVTEEGEGEEDDQRLLPDYYDPLSCVPELPWRTVWAADEGEVEMPDTDENALRLAPRGLFVQPKSQLNTILDANLKKMQDTRKVCSKITVIKQMQTQTQIYPNQFTKYDPKEFVEQDVDDFVISEPGPIMCRDVARSSLQRSLGKIFYHAGFEEFQPSALEVATDIAADYFQKIGKTLMVYAETPQHDRIFTPEEIILHTLNENGSDVESLQSYVRDDIERLGTKLSTINERMKSYLAELLRPALADTGGDDSKLFNDGSEQFVGGDFAEDIGDDFFGFKELGLDKEFGLASLSVPLHLLQGRMHNAYQPTNATNAATSGELHKPPPPFEPLTQTLLKSQIQLIQPFFLERFTTSTTIPVPIHPITAPASPPNSDSNAVINDTTTTTTTGDSQPAPAVETEEALLEDEDLPVKQRPPKPRLPPTGKISMPRKRPLQAQGGGSKKKKKPNPVVNASPTKGGHKGADMLEGKDNRKESAGAQGMVRSFSKMSEDGGAQGMMSPESLVA</sequence>
<protein>
    <recommendedName>
        <fullName evidence="7">SAGA complex subunit Spt7</fullName>
    </recommendedName>
</protein>
<dbReference type="InterPro" id="IPR018359">
    <property type="entry name" value="Bromodomain_CS"/>
</dbReference>
<dbReference type="GO" id="GO:0005198">
    <property type="term" value="F:structural molecule activity"/>
    <property type="evidence" value="ECO:0007669"/>
    <property type="project" value="TreeGrafter"/>
</dbReference>
<feature type="compositionally biased region" description="Acidic residues" evidence="9">
    <location>
        <begin position="87"/>
        <end position="99"/>
    </location>
</feature>
<dbReference type="EMBL" id="ML220126">
    <property type="protein sequence ID" value="TGZ80207.1"/>
    <property type="molecule type" value="Genomic_DNA"/>
</dbReference>
<dbReference type="InterPro" id="IPR001487">
    <property type="entry name" value="Bromodomain"/>
</dbReference>
<keyword evidence="2" id="KW-0597">Phosphoprotein</keyword>
<evidence type="ECO:0000256" key="2">
    <source>
        <dbReference type="ARBA" id="ARBA00022553"/>
    </source>
</evidence>
<feature type="compositionally biased region" description="Acidic residues" evidence="9">
    <location>
        <begin position="380"/>
        <end position="395"/>
    </location>
</feature>
<dbReference type="CDD" id="cd22927">
    <property type="entry name" value="HFD_SPT7"/>
    <property type="match status" value="1"/>
</dbReference>
<dbReference type="InterPro" id="IPR006565">
    <property type="entry name" value="BTP"/>
</dbReference>
<dbReference type="PANTHER" id="PTHR47343">
    <property type="entry name" value="TRANSCRIPTIONAL ACTIVATOR SPT7"/>
    <property type="match status" value="1"/>
</dbReference>
<organism evidence="11 12">
    <name type="scientific">Ascodesmis nigricans</name>
    <dbReference type="NCBI Taxonomy" id="341454"/>
    <lineage>
        <taxon>Eukaryota</taxon>
        <taxon>Fungi</taxon>
        <taxon>Dikarya</taxon>
        <taxon>Ascomycota</taxon>
        <taxon>Pezizomycotina</taxon>
        <taxon>Pezizomycetes</taxon>
        <taxon>Pezizales</taxon>
        <taxon>Ascodesmidaceae</taxon>
        <taxon>Ascodesmis</taxon>
    </lineage>
</organism>
<evidence type="ECO:0000313" key="12">
    <source>
        <dbReference type="Proteomes" id="UP000298138"/>
    </source>
</evidence>
<feature type="compositionally biased region" description="Polar residues" evidence="9">
    <location>
        <begin position="924"/>
        <end position="934"/>
    </location>
</feature>
<dbReference type="GO" id="GO:0046695">
    <property type="term" value="C:SLIK (SAGA-like) complex"/>
    <property type="evidence" value="ECO:0007669"/>
    <property type="project" value="InterPro"/>
</dbReference>
<dbReference type="GO" id="GO:0006357">
    <property type="term" value="P:regulation of transcription by RNA polymerase II"/>
    <property type="evidence" value="ECO:0007669"/>
    <property type="project" value="UniProtKB-ARBA"/>
</dbReference>
<feature type="compositionally biased region" description="Acidic residues" evidence="9">
    <location>
        <begin position="951"/>
        <end position="961"/>
    </location>
</feature>
<comment type="subcellular location">
    <subcellularLocation>
        <location evidence="1">Nucleus</location>
    </subcellularLocation>
</comment>
<dbReference type="STRING" id="341454.A0A4S2MUN6"/>
<evidence type="ECO:0000256" key="4">
    <source>
        <dbReference type="ARBA" id="ARBA00023117"/>
    </source>
</evidence>
<dbReference type="PRINTS" id="PR00503">
    <property type="entry name" value="BROMODOMAIN"/>
</dbReference>
<feature type="region of interest" description="Disordered" evidence="9">
    <location>
        <begin position="380"/>
        <end position="464"/>
    </location>
</feature>
<dbReference type="Proteomes" id="UP000298138">
    <property type="component" value="Unassembled WGS sequence"/>
</dbReference>
<keyword evidence="4 8" id="KW-0103">Bromodomain</keyword>
<keyword evidence="3" id="KW-0805">Transcription regulation</keyword>
<dbReference type="GO" id="GO:0006325">
    <property type="term" value="P:chromatin organization"/>
    <property type="evidence" value="ECO:0007669"/>
    <property type="project" value="UniProtKB-ARBA"/>
</dbReference>
<dbReference type="SMART" id="SM00297">
    <property type="entry name" value="BROMO"/>
    <property type="match status" value="1"/>
</dbReference>
<keyword evidence="6" id="KW-0539">Nucleus</keyword>
<dbReference type="FunFam" id="1.20.920.10:FF:000032">
    <property type="entry name" value="Transcriptional activator spt7"/>
    <property type="match status" value="1"/>
</dbReference>
<feature type="region of interest" description="Disordered" evidence="9">
    <location>
        <begin position="540"/>
        <end position="565"/>
    </location>
</feature>
<evidence type="ECO:0000256" key="1">
    <source>
        <dbReference type="ARBA" id="ARBA00004123"/>
    </source>
</evidence>
<dbReference type="PROSITE" id="PS50014">
    <property type="entry name" value="BROMODOMAIN_2"/>
    <property type="match status" value="1"/>
</dbReference>
<feature type="compositionally biased region" description="Low complexity" evidence="9">
    <location>
        <begin position="122"/>
        <end position="141"/>
    </location>
</feature>
<evidence type="ECO:0000256" key="3">
    <source>
        <dbReference type="ARBA" id="ARBA00023015"/>
    </source>
</evidence>
<accession>A0A4S2MUN6</accession>
<feature type="compositionally biased region" description="Basic and acidic residues" evidence="9">
    <location>
        <begin position="1014"/>
        <end position="1028"/>
    </location>
</feature>
<dbReference type="SMART" id="SM00576">
    <property type="entry name" value="BTP"/>
    <property type="match status" value="1"/>
</dbReference>
<keyword evidence="12" id="KW-1185">Reference proteome</keyword>
<dbReference type="SUPFAM" id="SSF47370">
    <property type="entry name" value="Bromodomain"/>
    <property type="match status" value="1"/>
</dbReference>
<evidence type="ECO:0000256" key="7">
    <source>
        <dbReference type="ARBA" id="ARBA00093633"/>
    </source>
</evidence>
<dbReference type="GO" id="GO:0000124">
    <property type="term" value="C:SAGA complex"/>
    <property type="evidence" value="ECO:0007669"/>
    <property type="project" value="InterPro"/>
</dbReference>
<evidence type="ECO:0000256" key="8">
    <source>
        <dbReference type="PROSITE-ProRule" id="PRU00035"/>
    </source>
</evidence>
<feature type="compositionally biased region" description="Acidic residues" evidence="9">
    <location>
        <begin position="545"/>
        <end position="564"/>
    </location>
</feature>
<feature type="region of interest" description="Disordered" evidence="9">
    <location>
        <begin position="915"/>
        <end position="1058"/>
    </location>
</feature>
<dbReference type="OrthoDB" id="21449at2759"/>
<evidence type="ECO:0000313" key="11">
    <source>
        <dbReference type="EMBL" id="TGZ80207.1"/>
    </source>
</evidence>
<dbReference type="InterPro" id="IPR009072">
    <property type="entry name" value="Histone-fold"/>
</dbReference>
<dbReference type="Gene3D" id="1.10.20.10">
    <property type="entry name" value="Histone, subunit A"/>
    <property type="match status" value="1"/>
</dbReference>
<dbReference type="InterPro" id="IPR037782">
    <property type="entry name" value="Spt7"/>
</dbReference>
<proteinExistence type="predicted"/>
<dbReference type="Pfam" id="PF07524">
    <property type="entry name" value="Bromo_TP"/>
    <property type="match status" value="1"/>
</dbReference>